<gene>
    <name evidence="2" type="ordered locus">Dalk_3687</name>
</gene>
<feature type="transmembrane region" description="Helical" evidence="1">
    <location>
        <begin position="12"/>
        <end position="42"/>
    </location>
</feature>
<keyword evidence="1" id="KW-1133">Transmembrane helix</keyword>
<feature type="transmembrane region" description="Helical" evidence="1">
    <location>
        <begin position="106"/>
        <end position="131"/>
    </location>
</feature>
<dbReference type="EMBL" id="CP001322">
    <property type="protein sequence ID" value="ACL05375.1"/>
    <property type="molecule type" value="Genomic_DNA"/>
</dbReference>
<keyword evidence="3" id="KW-1185">Reference proteome</keyword>
<dbReference type="HOGENOM" id="CLU_1591832_0_0_7"/>
<dbReference type="KEGG" id="dal:Dalk_3687"/>
<reference evidence="2 3" key="1">
    <citation type="journal article" date="2012" name="Environ. Microbiol.">
        <title>The genome sequence of Desulfatibacillum alkenivorans AK-01: a blueprint for anaerobic alkane oxidation.</title>
        <authorList>
            <person name="Callaghan A.V."/>
            <person name="Morris B.E."/>
            <person name="Pereira I.A."/>
            <person name="McInerney M.J."/>
            <person name="Austin R.N."/>
            <person name="Groves J.T."/>
            <person name="Kukor J.J."/>
            <person name="Suflita J.M."/>
            <person name="Young L.Y."/>
            <person name="Zylstra G.J."/>
            <person name="Wawrik B."/>
        </authorList>
    </citation>
    <scope>NUCLEOTIDE SEQUENCE [LARGE SCALE GENOMIC DNA]</scope>
    <source>
        <strain evidence="2 3">AK-01</strain>
    </source>
</reference>
<sequence length="167" mass="17985">MSPHIPQEKGVITWLPGLLLALAVIAFSAIGFITALICIFALPDKTVQPWPAAGIYFACALVLSVLVYVFGRVNLRKYSLAPGEDGGPPPVGFVLKEGASDKALKWIVLIYPMIFGFWGIMIGLICIYALPDDTVQPQVSVCFFISSVIIMLSSLLAIIRTTGKTKG</sequence>
<protein>
    <submittedName>
        <fullName evidence="2">Uncharacterized protein</fullName>
    </submittedName>
</protein>
<dbReference type="RefSeq" id="WP_015948429.1">
    <property type="nucleotide sequence ID" value="NC_011768.1"/>
</dbReference>
<proteinExistence type="predicted"/>
<feature type="transmembrane region" description="Helical" evidence="1">
    <location>
        <begin position="54"/>
        <end position="71"/>
    </location>
</feature>
<dbReference type="Proteomes" id="UP000000739">
    <property type="component" value="Chromosome"/>
</dbReference>
<accession>B8FLM1</accession>
<evidence type="ECO:0000256" key="1">
    <source>
        <dbReference type="SAM" id="Phobius"/>
    </source>
</evidence>
<keyword evidence="1" id="KW-0812">Transmembrane</keyword>
<name>B8FLM1_DESAL</name>
<keyword evidence="1" id="KW-0472">Membrane</keyword>
<feature type="transmembrane region" description="Helical" evidence="1">
    <location>
        <begin position="137"/>
        <end position="159"/>
    </location>
</feature>
<dbReference type="AlphaFoldDB" id="B8FLM1"/>
<evidence type="ECO:0000313" key="2">
    <source>
        <dbReference type="EMBL" id="ACL05375.1"/>
    </source>
</evidence>
<organism evidence="2 3">
    <name type="scientific">Desulfatibacillum aliphaticivorans</name>
    <dbReference type="NCBI Taxonomy" id="218208"/>
    <lineage>
        <taxon>Bacteria</taxon>
        <taxon>Pseudomonadati</taxon>
        <taxon>Thermodesulfobacteriota</taxon>
        <taxon>Desulfobacteria</taxon>
        <taxon>Desulfobacterales</taxon>
        <taxon>Desulfatibacillaceae</taxon>
        <taxon>Desulfatibacillum</taxon>
    </lineage>
</organism>
<evidence type="ECO:0000313" key="3">
    <source>
        <dbReference type="Proteomes" id="UP000000739"/>
    </source>
</evidence>